<dbReference type="EMBL" id="KN826483">
    <property type="protein sequence ID" value="KIK78762.1"/>
    <property type="molecule type" value="Genomic_DNA"/>
</dbReference>
<keyword evidence="3" id="KW-1185">Reference proteome</keyword>
<name>A0A0D0C6P7_9AGAM</name>
<dbReference type="InParanoid" id="A0A0D0C6P7"/>
<sequence length="304" mass="34069">MSPKVSHTSSLAPQPSVLLFLLNTLASDKRIPPVTGRQSVLPHWLTDTVHHLESDVKCLQQKSDDAIDIVKLQGAEIISLQKVLENLELDQKKLQNNVDETLTSMESMKSNVEAVVVNVNTLADSYKTSGESSKVNATQTVAQHSKDNTWNTGVRKCFLSAIGITKANMVKIYHPHEDGVQIRGNQIRPDFTKDWNDNACWGAPMINYICQNVRKCHPVLSEELVNSKTDNDILKCLHENFKHYTNEYRSANGVSLTTAKARSKPNAQHVHREARKRSKLEKCLAVRGDSQLISAAWNYAFMLP</sequence>
<reference evidence="2 3" key="1">
    <citation type="submission" date="2014-04" db="EMBL/GenBank/DDBJ databases">
        <authorList>
            <consortium name="DOE Joint Genome Institute"/>
            <person name="Kuo A."/>
            <person name="Kohler A."/>
            <person name="Jargeat P."/>
            <person name="Nagy L.G."/>
            <person name="Floudas D."/>
            <person name="Copeland A."/>
            <person name="Barry K.W."/>
            <person name="Cichocki N."/>
            <person name="Veneault-Fourrey C."/>
            <person name="LaButti K."/>
            <person name="Lindquist E.A."/>
            <person name="Lipzen A."/>
            <person name="Lundell T."/>
            <person name="Morin E."/>
            <person name="Murat C."/>
            <person name="Sun H."/>
            <person name="Tunlid A."/>
            <person name="Henrissat B."/>
            <person name="Grigoriev I.V."/>
            <person name="Hibbett D.S."/>
            <person name="Martin F."/>
            <person name="Nordberg H.P."/>
            <person name="Cantor M.N."/>
            <person name="Hua S.X."/>
        </authorList>
    </citation>
    <scope>NUCLEOTIDE SEQUENCE [LARGE SCALE GENOMIC DNA]</scope>
    <source>
        <strain evidence="2 3">Ve08.2h10</strain>
    </source>
</reference>
<evidence type="ECO:0000256" key="1">
    <source>
        <dbReference type="SAM" id="Coils"/>
    </source>
</evidence>
<keyword evidence="1" id="KW-0175">Coiled coil</keyword>
<protein>
    <submittedName>
        <fullName evidence="2">Uncharacterized protein</fullName>
    </submittedName>
</protein>
<dbReference type="Proteomes" id="UP000054538">
    <property type="component" value="Unassembled WGS sequence"/>
</dbReference>
<dbReference type="OrthoDB" id="2683505at2759"/>
<accession>A0A0D0C6P7</accession>
<dbReference type="AlphaFoldDB" id="A0A0D0C6P7"/>
<evidence type="ECO:0000313" key="3">
    <source>
        <dbReference type="Proteomes" id="UP000054538"/>
    </source>
</evidence>
<gene>
    <name evidence="2" type="ORF">PAXRUDRAFT_16701</name>
</gene>
<reference evidence="3" key="2">
    <citation type="submission" date="2015-01" db="EMBL/GenBank/DDBJ databases">
        <title>Evolutionary Origins and Diversification of the Mycorrhizal Mutualists.</title>
        <authorList>
            <consortium name="DOE Joint Genome Institute"/>
            <consortium name="Mycorrhizal Genomics Consortium"/>
            <person name="Kohler A."/>
            <person name="Kuo A."/>
            <person name="Nagy L.G."/>
            <person name="Floudas D."/>
            <person name="Copeland A."/>
            <person name="Barry K.W."/>
            <person name="Cichocki N."/>
            <person name="Veneault-Fourrey C."/>
            <person name="LaButti K."/>
            <person name="Lindquist E.A."/>
            <person name="Lipzen A."/>
            <person name="Lundell T."/>
            <person name="Morin E."/>
            <person name="Murat C."/>
            <person name="Riley R."/>
            <person name="Ohm R."/>
            <person name="Sun H."/>
            <person name="Tunlid A."/>
            <person name="Henrissat B."/>
            <person name="Grigoriev I.V."/>
            <person name="Hibbett D.S."/>
            <person name="Martin F."/>
        </authorList>
    </citation>
    <scope>NUCLEOTIDE SEQUENCE [LARGE SCALE GENOMIC DNA]</scope>
    <source>
        <strain evidence="3">Ve08.2h10</strain>
    </source>
</reference>
<organism evidence="2 3">
    <name type="scientific">Paxillus rubicundulus Ve08.2h10</name>
    <dbReference type="NCBI Taxonomy" id="930991"/>
    <lineage>
        <taxon>Eukaryota</taxon>
        <taxon>Fungi</taxon>
        <taxon>Dikarya</taxon>
        <taxon>Basidiomycota</taxon>
        <taxon>Agaricomycotina</taxon>
        <taxon>Agaricomycetes</taxon>
        <taxon>Agaricomycetidae</taxon>
        <taxon>Boletales</taxon>
        <taxon>Paxilineae</taxon>
        <taxon>Paxillaceae</taxon>
        <taxon>Paxillus</taxon>
    </lineage>
</organism>
<dbReference type="HOGENOM" id="CLU_915582_0_0_1"/>
<feature type="coiled-coil region" evidence="1">
    <location>
        <begin position="77"/>
        <end position="104"/>
    </location>
</feature>
<evidence type="ECO:0000313" key="2">
    <source>
        <dbReference type="EMBL" id="KIK78762.1"/>
    </source>
</evidence>
<proteinExistence type="predicted"/>